<comment type="caution">
    <text evidence="9">The sequence shown here is derived from an EMBL/GenBank/DDBJ whole genome shotgun (WGS) entry which is preliminary data.</text>
</comment>
<dbReference type="Pfam" id="PF09594">
    <property type="entry name" value="GT87"/>
    <property type="match status" value="1"/>
</dbReference>
<comment type="similarity">
    <text evidence="7">Belongs to the glycosyltransferase 87 family.</text>
</comment>
<evidence type="ECO:0000256" key="3">
    <source>
        <dbReference type="ARBA" id="ARBA00022679"/>
    </source>
</evidence>
<keyword evidence="6 8" id="KW-0472">Membrane</keyword>
<comment type="subcellular location">
    <subcellularLocation>
        <location evidence="1">Cell membrane</location>
        <topology evidence="1">Multi-pass membrane protein</topology>
    </subcellularLocation>
</comment>
<protein>
    <recommendedName>
        <fullName evidence="11">Alpha-1,2-mannosyltransferase</fullName>
    </recommendedName>
</protein>
<evidence type="ECO:0000256" key="1">
    <source>
        <dbReference type="ARBA" id="ARBA00004651"/>
    </source>
</evidence>
<feature type="transmembrane region" description="Helical" evidence="8">
    <location>
        <begin position="163"/>
        <end position="182"/>
    </location>
</feature>
<evidence type="ECO:0000313" key="10">
    <source>
        <dbReference type="Proteomes" id="UP000653674"/>
    </source>
</evidence>
<evidence type="ECO:0008006" key="11">
    <source>
        <dbReference type="Google" id="ProtNLM"/>
    </source>
</evidence>
<feature type="transmembrane region" description="Helical" evidence="8">
    <location>
        <begin position="75"/>
        <end position="97"/>
    </location>
</feature>
<feature type="transmembrane region" description="Helical" evidence="8">
    <location>
        <begin position="366"/>
        <end position="391"/>
    </location>
</feature>
<feature type="transmembrane region" description="Helical" evidence="8">
    <location>
        <begin position="277"/>
        <end position="295"/>
    </location>
</feature>
<keyword evidence="4 8" id="KW-0812">Transmembrane</keyword>
<organism evidence="9 10">
    <name type="scientific">Planosporangium flavigriseum</name>
    <dbReference type="NCBI Taxonomy" id="373681"/>
    <lineage>
        <taxon>Bacteria</taxon>
        <taxon>Bacillati</taxon>
        <taxon>Actinomycetota</taxon>
        <taxon>Actinomycetes</taxon>
        <taxon>Micromonosporales</taxon>
        <taxon>Micromonosporaceae</taxon>
        <taxon>Planosporangium</taxon>
    </lineage>
</organism>
<reference evidence="9" key="1">
    <citation type="submission" date="2021-01" db="EMBL/GenBank/DDBJ databases">
        <title>Whole genome shotgun sequence of Planosporangium flavigriseum NBRC 105377.</title>
        <authorList>
            <person name="Komaki H."/>
            <person name="Tamura T."/>
        </authorList>
    </citation>
    <scope>NUCLEOTIDE SEQUENCE</scope>
    <source>
        <strain evidence="9">NBRC 105377</strain>
    </source>
</reference>
<accession>A0A8J3LP61</accession>
<dbReference type="GO" id="GO:0005886">
    <property type="term" value="C:plasma membrane"/>
    <property type="evidence" value="ECO:0007669"/>
    <property type="project" value="UniProtKB-SubCell"/>
</dbReference>
<evidence type="ECO:0000256" key="4">
    <source>
        <dbReference type="ARBA" id="ARBA00022692"/>
    </source>
</evidence>
<keyword evidence="2" id="KW-1003">Cell membrane</keyword>
<feature type="transmembrane region" description="Helical" evidence="8">
    <location>
        <begin position="109"/>
        <end position="126"/>
    </location>
</feature>
<gene>
    <name evidence="9" type="ORF">Pfl04_47060</name>
</gene>
<evidence type="ECO:0000256" key="6">
    <source>
        <dbReference type="ARBA" id="ARBA00023136"/>
    </source>
</evidence>
<keyword evidence="10" id="KW-1185">Reference proteome</keyword>
<dbReference type="AlphaFoldDB" id="A0A8J3LP61"/>
<keyword evidence="3" id="KW-0808">Transferase</keyword>
<proteinExistence type="inferred from homology"/>
<evidence type="ECO:0000256" key="2">
    <source>
        <dbReference type="ARBA" id="ARBA00022475"/>
    </source>
</evidence>
<keyword evidence="5 8" id="KW-1133">Transmembrane helix</keyword>
<evidence type="ECO:0000256" key="5">
    <source>
        <dbReference type="ARBA" id="ARBA00022989"/>
    </source>
</evidence>
<evidence type="ECO:0000256" key="8">
    <source>
        <dbReference type="SAM" id="Phobius"/>
    </source>
</evidence>
<dbReference type="GO" id="GO:0016758">
    <property type="term" value="F:hexosyltransferase activity"/>
    <property type="evidence" value="ECO:0007669"/>
    <property type="project" value="InterPro"/>
</dbReference>
<feature type="transmembrane region" description="Helical" evidence="8">
    <location>
        <begin position="188"/>
        <end position="206"/>
    </location>
</feature>
<evidence type="ECO:0000313" key="9">
    <source>
        <dbReference type="EMBL" id="GIG76302.1"/>
    </source>
</evidence>
<dbReference type="EMBL" id="BONU01000050">
    <property type="protein sequence ID" value="GIG76302.1"/>
    <property type="molecule type" value="Genomic_DNA"/>
</dbReference>
<dbReference type="InterPro" id="IPR018584">
    <property type="entry name" value="GT87"/>
</dbReference>
<dbReference type="Proteomes" id="UP000653674">
    <property type="component" value="Unassembled WGS sequence"/>
</dbReference>
<evidence type="ECO:0000256" key="7">
    <source>
        <dbReference type="ARBA" id="ARBA00024033"/>
    </source>
</evidence>
<sequence>MPPWFLLPGLIALVVSAALYLTDVHFHPLHGADLSMYQAAAQALRDGAPIYGVRWNDLPFTSPPIMAVVMLPTTFVSHATMTTAMLVFGLVGTFVALLCTTRVLGHNGLAGRIGLVAGVIALMLWTEPFQTTFLDGQLNVVILLLVLADLAQSDRSRFKGVGVGAAAALKLFPALFVVYLLLTGRLRAVVTAVGVFAGLTAAGWIVEPGASATYWFGGGLDSHNVVLDPRFVGEQALQGTVARLLDNSTHNGPAWMGTVALVGTAGLALATRAQRSGFEGMGVVVTAFVALLVSPSSWSHYWVWIAPLALVLVDVAARNHGRARTLAAGLPAVAMVPFLSWNLDEPQPGPMGPVGLIWTDNWSSPMIRALVVDAYAITALALFGLAALWLYNSRTAAAPLPAPRLVGREAPVLAGQRPGPAEI</sequence>
<name>A0A8J3LP61_9ACTN</name>